<evidence type="ECO:0000313" key="4">
    <source>
        <dbReference type="Proteomes" id="UP000011087"/>
    </source>
</evidence>
<dbReference type="KEGG" id="gtt:GUITHDRAFT_151818"/>
<dbReference type="GeneID" id="17304942"/>
<evidence type="ECO:0000256" key="1">
    <source>
        <dbReference type="SAM" id="MobiDB-lite"/>
    </source>
</evidence>
<reference evidence="4" key="2">
    <citation type="submission" date="2012-11" db="EMBL/GenBank/DDBJ databases">
        <authorList>
            <person name="Kuo A."/>
            <person name="Curtis B.A."/>
            <person name="Tanifuji G."/>
            <person name="Burki F."/>
            <person name="Gruber A."/>
            <person name="Irimia M."/>
            <person name="Maruyama S."/>
            <person name="Arias M.C."/>
            <person name="Ball S.G."/>
            <person name="Gile G.H."/>
            <person name="Hirakawa Y."/>
            <person name="Hopkins J.F."/>
            <person name="Rensing S.A."/>
            <person name="Schmutz J."/>
            <person name="Symeonidi A."/>
            <person name="Elias M."/>
            <person name="Eveleigh R.J."/>
            <person name="Herman E.K."/>
            <person name="Klute M.J."/>
            <person name="Nakayama T."/>
            <person name="Obornik M."/>
            <person name="Reyes-Prieto A."/>
            <person name="Armbrust E.V."/>
            <person name="Aves S.J."/>
            <person name="Beiko R.G."/>
            <person name="Coutinho P."/>
            <person name="Dacks J.B."/>
            <person name="Durnford D.G."/>
            <person name="Fast N.M."/>
            <person name="Green B.R."/>
            <person name="Grisdale C."/>
            <person name="Hempe F."/>
            <person name="Henrissat B."/>
            <person name="Hoppner M.P."/>
            <person name="Ishida K.-I."/>
            <person name="Kim E."/>
            <person name="Koreny L."/>
            <person name="Kroth P.G."/>
            <person name="Liu Y."/>
            <person name="Malik S.-B."/>
            <person name="Maier U.G."/>
            <person name="McRose D."/>
            <person name="Mock T."/>
            <person name="Neilson J.A."/>
            <person name="Onodera N.T."/>
            <person name="Poole A.M."/>
            <person name="Pritham E.J."/>
            <person name="Richards T.A."/>
            <person name="Rocap G."/>
            <person name="Roy S.W."/>
            <person name="Sarai C."/>
            <person name="Schaack S."/>
            <person name="Shirato S."/>
            <person name="Slamovits C.H."/>
            <person name="Spencer D.F."/>
            <person name="Suzuki S."/>
            <person name="Worden A.Z."/>
            <person name="Zauner S."/>
            <person name="Barry K."/>
            <person name="Bell C."/>
            <person name="Bharti A.K."/>
            <person name="Crow J.A."/>
            <person name="Grimwood J."/>
            <person name="Kramer R."/>
            <person name="Lindquist E."/>
            <person name="Lucas S."/>
            <person name="Salamov A."/>
            <person name="McFadden G.I."/>
            <person name="Lane C.E."/>
            <person name="Keeling P.J."/>
            <person name="Gray M.W."/>
            <person name="Grigoriev I.V."/>
            <person name="Archibald J.M."/>
        </authorList>
    </citation>
    <scope>NUCLEOTIDE SEQUENCE</scope>
    <source>
        <strain evidence="4">CCMP2712</strain>
    </source>
</reference>
<reference evidence="3" key="3">
    <citation type="submission" date="2015-06" db="UniProtKB">
        <authorList>
            <consortium name="EnsemblProtists"/>
        </authorList>
    </citation>
    <scope>IDENTIFICATION</scope>
</reference>
<dbReference type="RefSeq" id="XP_005835179.1">
    <property type="nucleotide sequence ID" value="XM_005835122.1"/>
</dbReference>
<evidence type="ECO:0000313" key="3">
    <source>
        <dbReference type="EnsemblProtists" id="EKX48199"/>
    </source>
</evidence>
<keyword evidence="4" id="KW-1185">Reference proteome</keyword>
<feature type="compositionally biased region" description="Basic and acidic residues" evidence="1">
    <location>
        <begin position="11"/>
        <end position="24"/>
    </location>
</feature>
<dbReference type="PaxDb" id="55529-EKX48199"/>
<dbReference type="EMBL" id="JH992986">
    <property type="protein sequence ID" value="EKX48199.1"/>
    <property type="molecule type" value="Genomic_DNA"/>
</dbReference>
<feature type="compositionally biased region" description="Basic and acidic residues" evidence="1">
    <location>
        <begin position="75"/>
        <end position="88"/>
    </location>
</feature>
<feature type="compositionally biased region" description="Polar residues" evidence="1">
    <location>
        <begin position="42"/>
        <end position="54"/>
    </location>
</feature>
<dbReference type="EnsemblProtists" id="EKX48199">
    <property type="protein sequence ID" value="EKX48199"/>
    <property type="gene ID" value="GUITHDRAFT_151818"/>
</dbReference>
<dbReference type="Proteomes" id="UP000011087">
    <property type="component" value="Unassembled WGS sequence"/>
</dbReference>
<sequence>MEPYAPVGQIEVHDKPGAMDENRKKLNKLTTPIPKSKKLPSVKQQASHGLSNETTPKKRGSLAEPVKLRSATKGLDQKRAQKAGRLERLPLVQSETLLSVQQALKMYSSSLDEYDDLPSPRELSLEMRSSFATKRIYREKGIEL</sequence>
<reference evidence="2 4" key="1">
    <citation type="journal article" date="2012" name="Nature">
        <title>Algal genomes reveal evolutionary mosaicism and the fate of nucleomorphs.</title>
        <authorList>
            <consortium name="DOE Joint Genome Institute"/>
            <person name="Curtis B.A."/>
            <person name="Tanifuji G."/>
            <person name="Burki F."/>
            <person name="Gruber A."/>
            <person name="Irimia M."/>
            <person name="Maruyama S."/>
            <person name="Arias M.C."/>
            <person name="Ball S.G."/>
            <person name="Gile G.H."/>
            <person name="Hirakawa Y."/>
            <person name="Hopkins J.F."/>
            <person name="Kuo A."/>
            <person name="Rensing S.A."/>
            <person name="Schmutz J."/>
            <person name="Symeonidi A."/>
            <person name="Elias M."/>
            <person name="Eveleigh R.J."/>
            <person name="Herman E.K."/>
            <person name="Klute M.J."/>
            <person name="Nakayama T."/>
            <person name="Obornik M."/>
            <person name="Reyes-Prieto A."/>
            <person name="Armbrust E.V."/>
            <person name="Aves S.J."/>
            <person name="Beiko R.G."/>
            <person name="Coutinho P."/>
            <person name="Dacks J.B."/>
            <person name="Durnford D.G."/>
            <person name="Fast N.M."/>
            <person name="Green B.R."/>
            <person name="Grisdale C.J."/>
            <person name="Hempel F."/>
            <person name="Henrissat B."/>
            <person name="Hoppner M.P."/>
            <person name="Ishida K."/>
            <person name="Kim E."/>
            <person name="Koreny L."/>
            <person name="Kroth P.G."/>
            <person name="Liu Y."/>
            <person name="Malik S.B."/>
            <person name="Maier U.G."/>
            <person name="McRose D."/>
            <person name="Mock T."/>
            <person name="Neilson J.A."/>
            <person name="Onodera N.T."/>
            <person name="Poole A.M."/>
            <person name="Pritham E.J."/>
            <person name="Richards T.A."/>
            <person name="Rocap G."/>
            <person name="Roy S.W."/>
            <person name="Sarai C."/>
            <person name="Schaack S."/>
            <person name="Shirato S."/>
            <person name="Slamovits C.H."/>
            <person name="Spencer D.F."/>
            <person name="Suzuki S."/>
            <person name="Worden A.Z."/>
            <person name="Zauner S."/>
            <person name="Barry K."/>
            <person name="Bell C."/>
            <person name="Bharti A.K."/>
            <person name="Crow J.A."/>
            <person name="Grimwood J."/>
            <person name="Kramer R."/>
            <person name="Lindquist E."/>
            <person name="Lucas S."/>
            <person name="Salamov A."/>
            <person name="McFadden G.I."/>
            <person name="Lane C.E."/>
            <person name="Keeling P.J."/>
            <person name="Gray M.W."/>
            <person name="Grigoriev I.V."/>
            <person name="Archibald J.M."/>
        </authorList>
    </citation>
    <scope>NUCLEOTIDE SEQUENCE</scope>
    <source>
        <strain evidence="2 4">CCMP2712</strain>
    </source>
</reference>
<protein>
    <submittedName>
        <fullName evidence="2 3">Uncharacterized protein</fullName>
    </submittedName>
</protein>
<gene>
    <name evidence="2" type="ORF">GUITHDRAFT_151818</name>
</gene>
<dbReference type="HOGENOM" id="CLU_1800140_0_0_1"/>
<accession>L1JJ68</accession>
<proteinExistence type="predicted"/>
<feature type="region of interest" description="Disordered" evidence="1">
    <location>
        <begin position="1"/>
        <end position="88"/>
    </location>
</feature>
<organism evidence="2">
    <name type="scientific">Guillardia theta (strain CCMP2712)</name>
    <name type="common">Cryptophyte</name>
    <dbReference type="NCBI Taxonomy" id="905079"/>
    <lineage>
        <taxon>Eukaryota</taxon>
        <taxon>Cryptophyceae</taxon>
        <taxon>Pyrenomonadales</taxon>
        <taxon>Geminigeraceae</taxon>
        <taxon>Guillardia</taxon>
    </lineage>
</organism>
<dbReference type="AlphaFoldDB" id="L1JJ68"/>
<evidence type="ECO:0000313" key="2">
    <source>
        <dbReference type="EMBL" id="EKX48199.1"/>
    </source>
</evidence>
<name>L1JJ68_GUITC</name>